<keyword evidence="1" id="KW-0433">Leucine-rich repeat</keyword>
<name>A0ABP0GCK7_CLALP</name>
<keyword evidence="8" id="KW-1185">Reference proteome</keyword>
<accession>A0ABP0GCK7</accession>
<evidence type="ECO:0000313" key="8">
    <source>
        <dbReference type="Proteomes" id="UP001642483"/>
    </source>
</evidence>
<dbReference type="SMART" id="SM00013">
    <property type="entry name" value="LRRNT"/>
    <property type="match status" value="1"/>
</dbReference>
<dbReference type="Gene3D" id="3.80.10.10">
    <property type="entry name" value="Ribonuclease Inhibitor"/>
    <property type="match status" value="2"/>
</dbReference>
<dbReference type="PANTHER" id="PTHR24369:SF211">
    <property type="entry name" value="LEUCINE-RICH REPEAT-CONTAINING PROTEIN 15-LIKE"/>
    <property type="match status" value="1"/>
</dbReference>
<evidence type="ECO:0000256" key="3">
    <source>
        <dbReference type="ARBA" id="ARBA00022737"/>
    </source>
</evidence>
<evidence type="ECO:0000256" key="1">
    <source>
        <dbReference type="ARBA" id="ARBA00022614"/>
    </source>
</evidence>
<reference evidence="7 8" key="1">
    <citation type="submission" date="2024-02" db="EMBL/GenBank/DDBJ databases">
        <authorList>
            <person name="Daric V."/>
            <person name="Darras S."/>
        </authorList>
    </citation>
    <scope>NUCLEOTIDE SEQUENCE [LARGE SCALE GENOMIC DNA]</scope>
</reference>
<dbReference type="Pfam" id="PF01462">
    <property type="entry name" value="LRRNT"/>
    <property type="match status" value="1"/>
</dbReference>
<feature type="domain" description="LRRNT" evidence="6">
    <location>
        <begin position="75"/>
        <end position="107"/>
    </location>
</feature>
<protein>
    <recommendedName>
        <fullName evidence="6">LRRNT domain-containing protein</fullName>
    </recommendedName>
</protein>
<dbReference type="InterPro" id="IPR032675">
    <property type="entry name" value="LRR_dom_sf"/>
</dbReference>
<evidence type="ECO:0000256" key="5">
    <source>
        <dbReference type="SAM" id="Phobius"/>
    </source>
</evidence>
<dbReference type="InterPro" id="IPR001611">
    <property type="entry name" value="Leu-rich_rpt"/>
</dbReference>
<organism evidence="7 8">
    <name type="scientific">Clavelina lepadiformis</name>
    <name type="common">Light-bulb sea squirt</name>
    <name type="synonym">Ascidia lepadiformis</name>
    <dbReference type="NCBI Taxonomy" id="159417"/>
    <lineage>
        <taxon>Eukaryota</taxon>
        <taxon>Metazoa</taxon>
        <taxon>Chordata</taxon>
        <taxon>Tunicata</taxon>
        <taxon>Ascidiacea</taxon>
        <taxon>Aplousobranchia</taxon>
        <taxon>Clavelinidae</taxon>
        <taxon>Clavelina</taxon>
    </lineage>
</organism>
<evidence type="ECO:0000256" key="2">
    <source>
        <dbReference type="ARBA" id="ARBA00022729"/>
    </source>
</evidence>
<feature type="transmembrane region" description="Helical" evidence="5">
    <location>
        <begin position="553"/>
        <end position="575"/>
    </location>
</feature>
<dbReference type="PANTHER" id="PTHR24369">
    <property type="entry name" value="ANTIGEN BSP, PUTATIVE-RELATED"/>
    <property type="match status" value="1"/>
</dbReference>
<dbReference type="PROSITE" id="PS51450">
    <property type="entry name" value="LRR"/>
    <property type="match status" value="1"/>
</dbReference>
<proteinExistence type="predicted"/>
<comment type="caution">
    <text evidence="7">The sequence shown here is derived from an EMBL/GenBank/DDBJ whole genome shotgun (WGS) entry which is preliminary data.</text>
</comment>
<keyword evidence="5" id="KW-0472">Membrane</keyword>
<dbReference type="InterPro" id="IPR050541">
    <property type="entry name" value="LRR_TM_domain-containing"/>
</dbReference>
<sequence>MNRPVVNVLLVRGLQSISRFLTFEELENVIPPLRASLYQSSRLSSDFGKLGKMLSLKMLLFNLIFVISISTASQACPEQCRCHDDTVDCSYGNLTSFPANIPPTTVVLLLHHNRISKFDKSYFEVGSALHRLQVLDLRHNELTVIEEYTFESLYYLRELRLDYNNIEFHSDDILDPFTGTEDRLEILTLSHNKLSGVVTEYTYAYHLDLKELDLSYNLFTEVDREAIPRNVQRLDLSYNQLTDIYARSFRLLRRLEYLDLRGVAMSEMQIAIFRGLESLKELRISGDKLVTLAQSLFKGLESLEKLEISGSLIERFPVNLLEPCAQLKWLNLTNNRLASLTQPFFSYVPLLQKLDLSQNLIEDADALATALETPRIVKLSLASNLIRGPLTGLVSMEDLEEVDLSRNRLTSLDESYSSGSLKQINFAFNLISYVTPDAFSDCIELQNVNLTANQLSKFPTMSTPSKLMTVYVDDNAWHCDCDFVQSYQEYLSTEILSKLSCSDGDLECIRCSTPDELKDVPVKHLDTTRELNGSCNAIKGRSPRAVETVSVQVITGTAVAIMAVVLVIVAVLLWLRRGTIKKILRKQSGDNPPQRHVSHIYNGIEGGENEYGTIEAEGVGSSTYTLASELNNNNQYEMASPSNATAVAAYATASNVDSSNVAIYCEAGEAGTGSPFQPGKEHPKPVSNMYQDPRSPPLAAHYELPMQNRISTIDPYILPEVLPDSSSSYLGENPYLSPAVPGSCYMEFDAGLKSDNNN</sequence>
<dbReference type="InterPro" id="IPR000372">
    <property type="entry name" value="LRRNT"/>
</dbReference>
<keyword evidence="5" id="KW-1133">Transmembrane helix</keyword>
<keyword evidence="3" id="KW-0677">Repeat</keyword>
<dbReference type="SUPFAM" id="SSF52058">
    <property type="entry name" value="L domain-like"/>
    <property type="match status" value="2"/>
</dbReference>
<evidence type="ECO:0000313" key="7">
    <source>
        <dbReference type="EMBL" id="CAK8688668.1"/>
    </source>
</evidence>
<keyword evidence="5" id="KW-0812">Transmembrane</keyword>
<evidence type="ECO:0000256" key="4">
    <source>
        <dbReference type="SAM" id="MobiDB-lite"/>
    </source>
</evidence>
<dbReference type="Pfam" id="PF13855">
    <property type="entry name" value="LRR_8"/>
    <property type="match status" value="4"/>
</dbReference>
<evidence type="ECO:0000259" key="6">
    <source>
        <dbReference type="SMART" id="SM00013"/>
    </source>
</evidence>
<dbReference type="Proteomes" id="UP001642483">
    <property type="component" value="Unassembled WGS sequence"/>
</dbReference>
<dbReference type="InterPro" id="IPR003591">
    <property type="entry name" value="Leu-rich_rpt_typical-subtyp"/>
</dbReference>
<dbReference type="SMART" id="SM00369">
    <property type="entry name" value="LRR_TYP"/>
    <property type="match status" value="10"/>
</dbReference>
<gene>
    <name evidence="7" type="ORF">CVLEPA_LOCUS20661</name>
</gene>
<keyword evidence="2" id="KW-0732">Signal</keyword>
<feature type="region of interest" description="Disordered" evidence="4">
    <location>
        <begin position="673"/>
        <end position="697"/>
    </location>
</feature>
<dbReference type="EMBL" id="CAWYQH010000108">
    <property type="protein sequence ID" value="CAK8688668.1"/>
    <property type="molecule type" value="Genomic_DNA"/>
</dbReference>